<keyword evidence="1 2" id="KW-0732">Signal</keyword>
<dbReference type="Proteomes" id="UP000675409">
    <property type="component" value="Unassembled WGS sequence"/>
</dbReference>
<dbReference type="SUPFAM" id="SSF53850">
    <property type="entry name" value="Periplasmic binding protein-like II"/>
    <property type="match status" value="1"/>
</dbReference>
<proteinExistence type="predicted"/>
<comment type="caution">
    <text evidence="4">The sequence shown here is derived from an EMBL/GenBank/DDBJ whole genome shotgun (WGS) entry which is preliminary data.</text>
</comment>
<reference evidence="4 5" key="1">
    <citation type="journal article" date="2021" name="Arch. Microbiol.">
        <title>Myceligenerans indicum sp. nov., an actinobacterium isolated from mangrove sediment of Sundarbans, India.</title>
        <authorList>
            <person name="Asha K."/>
            <person name="Bhadury P."/>
        </authorList>
    </citation>
    <scope>NUCLEOTIDE SEQUENCE [LARGE SCALE GENOMIC DNA]</scope>
    <source>
        <strain evidence="4 5">I2</strain>
    </source>
</reference>
<feature type="chain" id="PRO_5046149627" evidence="2">
    <location>
        <begin position="22"/>
        <end position="299"/>
    </location>
</feature>
<evidence type="ECO:0000259" key="3">
    <source>
        <dbReference type="SMART" id="SM00062"/>
    </source>
</evidence>
<accession>A0ABS1LJS5</accession>
<dbReference type="Pfam" id="PF00497">
    <property type="entry name" value="SBP_bac_3"/>
    <property type="match status" value="1"/>
</dbReference>
<evidence type="ECO:0000313" key="4">
    <source>
        <dbReference type="EMBL" id="MBL0886481.1"/>
    </source>
</evidence>
<dbReference type="InterPro" id="IPR014337">
    <property type="entry name" value="Ectoine_EhuB"/>
</dbReference>
<dbReference type="NCBIfam" id="TIGR02995">
    <property type="entry name" value="ectoine_ehuB"/>
    <property type="match status" value="1"/>
</dbReference>
<keyword evidence="5" id="KW-1185">Reference proteome</keyword>
<feature type="signal peptide" evidence="2">
    <location>
        <begin position="1"/>
        <end position="21"/>
    </location>
</feature>
<organism evidence="4 5">
    <name type="scientific">Myceligenerans indicum</name>
    <dbReference type="NCBI Taxonomy" id="2593663"/>
    <lineage>
        <taxon>Bacteria</taxon>
        <taxon>Bacillati</taxon>
        <taxon>Actinomycetota</taxon>
        <taxon>Actinomycetes</taxon>
        <taxon>Micrococcales</taxon>
        <taxon>Promicromonosporaceae</taxon>
        <taxon>Myceligenerans</taxon>
    </lineage>
</organism>
<dbReference type="PANTHER" id="PTHR35936:SF17">
    <property type="entry name" value="ARGININE-BINDING EXTRACELLULAR PROTEIN ARTP"/>
    <property type="match status" value="1"/>
</dbReference>
<name>A0ABS1LJS5_9MICO</name>
<dbReference type="PROSITE" id="PS51257">
    <property type="entry name" value="PROKAR_LIPOPROTEIN"/>
    <property type="match status" value="1"/>
</dbReference>
<dbReference type="RefSeq" id="WP_201846470.1">
    <property type="nucleotide sequence ID" value="NZ_JABBYC010000012.1"/>
</dbReference>
<dbReference type="SMART" id="SM00062">
    <property type="entry name" value="PBPb"/>
    <property type="match status" value="1"/>
</dbReference>
<feature type="domain" description="Solute-binding protein family 3/N-terminal" evidence="3">
    <location>
        <begin position="42"/>
        <end position="276"/>
    </location>
</feature>
<dbReference type="EMBL" id="JABBYC010000012">
    <property type="protein sequence ID" value="MBL0886481.1"/>
    <property type="molecule type" value="Genomic_DNA"/>
</dbReference>
<protein>
    <submittedName>
        <fullName evidence="4">Ectoine/hydroxyectoine ABC transporter substrate-binding protein EhuB</fullName>
    </submittedName>
</protein>
<evidence type="ECO:0000256" key="1">
    <source>
        <dbReference type="ARBA" id="ARBA00022729"/>
    </source>
</evidence>
<dbReference type="InterPro" id="IPR001638">
    <property type="entry name" value="Solute-binding_3/MltF_N"/>
</dbReference>
<evidence type="ECO:0000313" key="5">
    <source>
        <dbReference type="Proteomes" id="UP000675409"/>
    </source>
</evidence>
<dbReference type="PANTHER" id="PTHR35936">
    <property type="entry name" value="MEMBRANE-BOUND LYTIC MUREIN TRANSGLYCOSYLASE F"/>
    <property type="match status" value="1"/>
</dbReference>
<dbReference type="Gene3D" id="3.40.190.10">
    <property type="entry name" value="Periplasmic binding protein-like II"/>
    <property type="match status" value="2"/>
</dbReference>
<evidence type="ECO:0000256" key="2">
    <source>
        <dbReference type="SAM" id="SignalP"/>
    </source>
</evidence>
<sequence length="299" mass="31580">MALRRKNALVALSAIGALALAACGSGDDSGDGGDGGDSGMGTLTIGIANEQPYGYMGDDGEAAGFDPQIAREVLSTMGYSEDDLEFKVVEFGQLIGGLQAQQFDLVAAGMYINADRKEQVQFSDPDYCTKESFAVEAGNPKDIVDYQSFAENPDLTMAVASGTVEVGYAEAAEVADEQLKPYSGIDQMYDALAAGEVDAVSGTAATVSGQVNSRDSVEAVEAFIPKDAAGEETLPCGGFAFRLDDTEFRDEFNTELNKLREDGTTTDIITSFEDADGNPYFTPEDVELANGLTVDDFTK</sequence>
<gene>
    <name evidence="4" type="primary">ehuB</name>
    <name evidence="4" type="ORF">HGK34_09385</name>
</gene>